<evidence type="ECO:0000313" key="4">
    <source>
        <dbReference type="Proteomes" id="UP000430146"/>
    </source>
</evidence>
<evidence type="ECO:0000259" key="2">
    <source>
        <dbReference type="Pfam" id="PF05305"/>
    </source>
</evidence>
<organism evidence="3 4">
    <name type="scientific">Mycolicibacterium vanbaalenii</name>
    <name type="common">Mycobacterium vanbaalenii</name>
    <dbReference type="NCBI Taxonomy" id="110539"/>
    <lineage>
        <taxon>Bacteria</taxon>
        <taxon>Bacillati</taxon>
        <taxon>Actinomycetota</taxon>
        <taxon>Actinomycetes</taxon>
        <taxon>Mycobacteriales</taxon>
        <taxon>Mycobacteriaceae</taxon>
        <taxon>Mycolicibacterium</taxon>
    </lineage>
</organism>
<dbReference type="RefSeq" id="WP_159235529.1">
    <property type="nucleotide sequence ID" value="NZ_CACSIP010000076.1"/>
</dbReference>
<dbReference type="AlphaFoldDB" id="A0A5S9RAZ5"/>
<evidence type="ECO:0000256" key="1">
    <source>
        <dbReference type="SAM" id="SignalP"/>
    </source>
</evidence>
<feature type="signal peptide" evidence="1">
    <location>
        <begin position="1"/>
        <end position="27"/>
    </location>
</feature>
<dbReference type="EMBL" id="CACSIP010000076">
    <property type="protein sequence ID" value="CAA0138349.1"/>
    <property type="molecule type" value="Genomic_DNA"/>
</dbReference>
<keyword evidence="1" id="KW-0732">Signal</keyword>
<accession>A0A5S9RAZ5</accession>
<reference evidence="3 4" key="1">
    <citation type="submission" date="2019-11" db="EMBL/GenBank/DDBJ databases">
        <authorList>
            <person name="Holert J."/>
        </authorList>
    </citation>
    <scope>NUCLEOTIDE SEQUENCE [LARGE SCALE GENOMIC DNA]</scope>
    <source>
        <strain evidence="3">BC8_1</strain>
    </source>
</reference>
<feature type="chain" id="PRO_5024912836" description="DUF732 domain-containing protein" evidence="1">
    <location>
        <begin position="28"/>
        <end position="98"/>
    </location>
</feature>
<protein>
    <recommendedName>
        <fullName evidence="2">DUF732 domain-containing protein</fullName>
    </recommendedName>
</protein>
<gene>
    <name evidence="3" type="ORF">AELLOGFF_02456</name>
</gene>
<dbReference type="Pfam" id="PF05305">
    <property type="entry name" value="DUF732"/>
    <property type="match status" value="1"/>
</dbReference>
<dbReference type="Proteomes" id="UP000430146">
    <property type="component" value="Unassembled WGS sequence"/>
</dbReference>
<evidence type="ECO:0000313" key="3">
    <source>
        <dbReference type="EMBL" id="CAA0138349.1"/>
    </source>
</evidence>
<dbReference type="OrthoDB" id="4733480at2"/>
<name>A0A5S9RAZ5_MYCVN</name>
<dbReference type="InterPro" id="IPR007969">
    <property type="entry name" value="DUF732"/>
</dbReference>
<feature type="domain" description="DUF732" evidence="2">
    <location>
        <begin position="30"/>
        <end position="95"/>
    </location>
</feature>
<sequence length="98" mass="10090">MSSYQRRLLAAAATAACAALFAETAPAAADSAGFLSVLEPRHTSWTSQELLAAGHTACSMINRGTPASVVTDHLDREMGFGVALAFDIVSAAVIHLGC</sequence>
<proteinExistence type="predicted"/>
<keyword evidence="4" id="KW-1185">Reference proteome</keyword>